<dbReference type="FunFam" id="3.50.50.60:FF:000138">
    <property type="entry name" value="Flavin-containing monooxygenase"/>
    <property type="match status" value="1"/>
</dbReference>
<keyword evidence="7 8" id="KW-0503">Monooxygenase</keyword>
<dbReference type="GO" id="GO:0050660">
    <property type="term" value="F:flavin adenine dinucleotide binding"/>
    <property type="evidence" value="ECO:0007669"/>
    <property type="project" value="InterPro"/>
</dbReference>
<evidence type="ECO:0000256" key="2">
    <source>
        <dbReference type="ARBA" id="ARBA00009183"/>
    </source>
</evidence>
<comment type="similarity">
    <text evidence="2 8">Belongs to the FMO family.</text>
</comment>
<evidence type="ECO:0000256" key="7">
    <source>
        <dbReference type="ARBA" id="ARBA00023033"/>
    </source>
</evidence>
<dbReference type="PIRSF" id="PIRSF000332">
    <property type="entry name" value="FMO"/>
    <property type="match status" value="1"/>
</dbReference>
<dbReference type="GO" id="GO:0050661">
    <property type="term" value="F:NADP binding"/>
    <property type="evidence" value="ECO:0007669"/>
    <property type="project" value="InterPro"/>
</dbReference>
<reference evidence="9 10" key="1">
    <citation type="journal article" date="2024" name="Insects">
        <title>An Improved Chromosome-Level Genome Assembly of the Firefly Pyrocoelia pectoralis.</title>
        <authorList>
            <person name="Fu X."/>
            <person name="Meyer-Rochow V.B."/>
            <person name="Ballantyne L."/>
            <person name="Zhu X."/>
        </authorList>
    </citation>
    <scope>NUCLEOTIDE SEQUENCE [LARGE SCALE GENOMIC DNA]</scope>
    <source>
        <strain evidence="9">XCY_ONT2</strain>
    </source>
</reference>
<comment type="caution">
    <text evidence="9">The sequence shown here is derived from an EMBL/GenBank/DDBJ whole genome shotgun (WGS) entry which is preliminary data.</text>
</comment>
<dbReference type="Pfam" id="PF00743">
    <property type="entry name" value="FMO-like"/>
    <property type="match status" value="1"/>
</dbReference>
<dbReference type="SUPFAM" id="SSF51905">
    <property type="entry name" value="FAD/NAD(P)-binding domain"/>
    <property type="match status" value="2"/>
</dbReference>
<gene>
    <name evidence="9" type="ORF">RI129_003936</name>
</gene>
<evidence type="ECO:0000256" key="1">
    <source>
        <dbReference type="ARBA" id="ARBA00001974"/>
    </source>
</evidence>
<protein>
    <recommendedName>
        <fullName evidence="8">Flavin-containing monooxygenase</fullName>
        <ecNumber evidence="8">1.-.-.-</ecNumber>
    </recommendedName>
</protein>
<keyword evidence="10" id="KW-1185">Reference proteome</keyword>
<dbReference type="PANTHER" id="PTHR23023">
    <property type="entry name" value="DIMETHYLANILINE MONOOXYGENASE"/>
    <property type="match status" value="1"/>
</dbReference>
<dbReference type="Gene3D" id="3.50.50.60">
    <property type="entry name" value="FAD/NAD(P)-binding domain"/>
    <property type="match status" value="2"/>
</dbReference>
<keyword evidence="3 8" id="KW-0285">Flavoprotein</keyword>
<proteinExistence type="inferred from homology"/>
<dbReference type="InterPro" id="IPR050346">
    <property type="entry name" value="FMO-like"/>
</dbReference>
<evidence type="ECO:0000313" key="9">
    <source>
        <dbReference type="EMBL" id="KAK5649044.1"/>
    </source>
</evidence>
<evidence type="ECO:0000256" key="3">
    <source>
        <dbReference type="ARBA" id="ARBA00022630"/>
    </source>
</evidence>
<dbReference type="InterPro" id="IPR036188">
    <property type="entry name" value="FAD/NAD-bd_sf"/>
</dbReference>
<keyword evidence="5" id="KW-0521">NADP</keyword>
<keyword evidence="4 8" id="KW-0274">FAD</keyword>
<evidence type="ECO:0000256" key="8">
    <source>
        <dbReference type="RuleBase" id="RU361177"/>
    </source>
</evidence>
<dbReference type="AlphaFoldDB" id="A0AAN7VQI1"/>
<keyword evidence="6 8" id="KW-0560">Oxidoreductase</keyword>
<name>A0AAN7VQI1_9COLE</name>
<dbReference type="GO" id="GO:0004499">
    <property type="term" value="F:N,N-dimethylaniline monooxygenase activity"/>
    <property type="evidence" value="ECO:0007669"/>
    <property type="project" value="InterPro"/>
</dbReference>
<accession>A0AAN7VQI1</accession>
<dbReference type="InterPro" id="IPR020946">
    <property type="entry name" value="Flavin_mOase-like"/>
</dbReference>
<sequence length="424" mass="48844">MALKTSHYKMWTKVAVIGAGATGLVSAKYSLQNKYYVDIFEQTGSLGGNWVYNDSTTIDENGIEVQASLYKDLITNGPKELMEYSDFKFSADIQESYVTYNHVLSYLRRYAEHFHIEKHIQYFTRVKSITPVDGRKWAVVVQHIKTLTEKSMLYDVVFVCNGRFKSPFIPKIMGQNVFRGTQIHSRSFRVPEPYERQNVVVVGGHRSGIEISTRIARCAKHVYLSCRNLPEMIKPPNLFVKPEISQLGKRQVIFTDGTVKECEAIVYCTGYLYTCDFLSKKCGVQVENNGVAPVYKQIINIDHPTMFFIGLPYASVGNTVFDLQVRFAIAALRKTFTLPSKKDMLKEWESFLATKEKENVPKKHVHRLANPQESEKYSTDLAITANITPIIPAYFKIYERVIKRNRAHYLYRYIDDERFLEIIP</sequence>
<organism evidence="9 10">
    <name type="scientific">Pyrocoelia pectoralis</name>
    <dbReference type="NCBI Taxonomy" id="417401"/>
    <lineage>
        <taxon>Eukaryota</taxon>
        <taxon>Metazoa</taxon>
        <taxon>Ecdysozoa</taxon>
        <taxon>Arthropoda</taxon>
        <taxon>Hexapoda</taxon>
        <taxon>Insecta</taxon>
        <taxon>Pterygota</taxon>
        <taxon>Neoptera</taxon>
        <taxon>Endopterygota</taxon>
        <taxon>Coleoptera</taxon>
        <taxon>Polyphaga</taxon>
        <taxon>Elateriformia</taxon>
        <taxon>Elateroidea</taxon>
        <taxon>Lampyridae</taxon>
        <taxon>Lampyrinae</taxon>
        <taxon>Pyrocoelia</taxon>
    </lineage>
</organism>
<dbReference type="PRINTS" id="PR00370">
    <property type="entry name" value="FMOXYGENASE"/>
</dbReference>
<comment type="cofactor">
    <cofactor evidence="1 8">
        <name>FAD</name>
        <dbReference type="ChEBI" id="CHEBI:57692"/>
    </cofactor>
</comment>
<dbReference type="EC" id="1.-.-.-" evidence="8"/>
<dbReference type="EMBL" id="JAVRBK010000002">
    <property type="protein sequence ID" value="KAK5649044.1"/>
    <property type="molecule type" value="Genomic_DNA"/>
</dbReference>
<dbReference type="Proteomes" id="UP001329430">
    <property type="component" value="Chromosome 2"/>
</dbReference>
<evidence type="ECO:0000256" key="5">
    <source>
        <dbReference type="ARBA" id="ARBA00022857"/>
    </source>
</evidence>
<evidence type="ECO:0000256" key="4">
    <source>
        <dbReference type="ARBA" id="ARBA00022827"/>
    </source>
</evidence>
<evidence type="ECO:0000313" key="10">
    <source>
        <dbReference type="Proteomes" id="UP001329430"/>
    </source>
</evidence>
<evidence type="ECO:0000256" key="6">
    <source>
        <dbReference type="ARBA" id="ARBA00023002"/>
    </source>
</evidence>
<dbReference type="InterPro" id="IPR000960">
    <property type="entry name" value="Flavin_mOase"/>
</dbReference>